<feature type="transmembrane region" description="Helical" evidence="1">
    <location>
        <begin position="82"/>
        <end position="105"/>
    </location>
</feature>
<evidence type="ECO:0000313" key="2">
    <source>
        <dbReference type="EMBL" id="SDJ43570.1"/>
    </source>
</evidence>
<keyword evidence="3" id="KW-1185">Reference proteome</keyword>
<organism evidence="2 3">
    <name type="scientific">Halovenus aranensis</name>
    <dbReference type="NCBI Taxonomy" id="890420"/>
    <lineage>
        <taxon>Archaea</taxon>
        <taxon>Methanobacteriati</taxon>
        <taxon>Methanobacteriota</taxon>
        <taxon>Stenosarchaea group</taxon>
        <taxon>Halobacteria</taxon>
        <taxon>Halobacteriales</taxon>
        <taxon>Haloarculaceae</taxon>
        <taxon>Halovenus</taxon>
    </lineage>
</organism>
<accession>A0A1G8TS94</accession>
<sequence length="147" mass="15244">MFERWHRPGIETDREYLLRFGALPALATIVAMAVCFGAVAGVLFVRDGLIVDSVVTQVIALVVMYVVPLFVVGLWTGVRDGLAAAPALAASTTPIVVFVLALAAFGGPVLTAVESPLLVVGAVVFWSLVCGVGNVVGATVLGPRLRG</sequence>
<gene>
    <name evidence="2" type="ORF">SAMN05216226_103187</name>
</gene>
<feature type="transmembrane region" description="Helical" evidence="1">
    <location>
        <begin position="20"/>
        <end position="45"/>
    </location>
</feature>
<evidence type="ECO:0000313" key="3">
    <source>
        <dbReference type="Proteomes" id="UP000198856"/>
    </source>
</evidence>
<dbReference type="AlphaFoldDB" id="A0A1G8TS94"/>
<feature type="transmembrane region" description="Helical" evidence="1">
    <location>
        <begin position="117"/>
        <end position="141"/>
    </location>
</feature>
<dbReference type="STRING" id="890420.SAMN05216226_103187"/>
<keyword evidence="1" id="KW-0472">Membrane</keyword>
<proteinExistence type="predicted"/>
<protein>
    <recommendedName>
        <fullName evidence="4">ABC-2 type transport system permease protein</fullName>
    </recommendedName>
</protein>
<dbReference type="EMBL" id="FNFC01000003">
    <property type="protein sequence ID" value="SDJ43570.1"/>
    <property type="molecule type" value="Genomic_DNA"/>
</dbReference>
<feature type="transmembrane region" description="Helical" evidence="1">
    <location>
        <begin position="57"/>
        <end position="75"/>
    </location>
</feature>
<keyword evidence="1" id="KW-0812">Transmembrane</keyword>
<evidence type="ECO:0008006" key="4">
    <source>
        <dbReference type="Google" id="ProtNLM"/>
    </source>
</evidence>
<reference evidence="2 3" key="1">
    <citation type="submission" date="2016-10" db="EMBL/GenBank/DDBJ databases">
        <authorList>
            <person name="de Groot N.N."/>
        </authorList>
    </citation>
    <scope>NUCLEOTIDE SEQUENCE [LARGE SCALE GENOMIC DNA]</scope>
    <source>
        <strain evidence="2 3">IBRC-M10015</strain>
    </source>
</reference>
<dbReference type="RefSeq" id="WP_092699826.1">
    <property type="nucleotide sequence ID" value="NZ_FNFC01000003.1"/>
</dbReference>
<evidence type="ECO:0000256" key="1">
    <source>
        <dbReference type="SAM" id="Phobius"/>
    </source>
</evidence>
<dbReference type="Proteomes" id="UP000198856">
    <property type="component" value="Unassembled WGS sequence"/>
</dbReference>
<keyword evidence="1" id="KW-1133">Transmembrane helix</keyword>
<name>A0A1G8TS94_9EURY</name>